<gene>
    <name evidence="3" type="ORF">CYNAS_LOCUS17048</name>
</gene>
<evidence type="ECO:0000313" key="3">
    <source>
        <dbReference type="EMBL" id="CAJ0605065.1"/>
    </source>
</evidence>
<evidence type="ECO:0000256" key="1">
    <source>
        <dbReference type="SAM" id="MobiDB-lite"/>
    </source>
</evidence>
<proteinExistence type="predicted"/>
<evidence type="ECO:0000313" key="4">
    <source>
        <dbReference type="Proteomes" id="UP001176961"/>
    </source>
</evidence>
<evidence type="ECO:0000256" key="2">
    <source>
        <dbReference type="SAM" id="Phobius"/>
    </source>
</evidence>
<protein>
    <submittedName>
        <fullName evidence="3">Uncharacterized protein</fullName>
    </submittedName>
</protein>
<reference evidence="3" key="1">
    <citation type="submission" date="2023-07" db="EMBL/GenBank/DDBJ databases">
        <authorList>
            <consortium name="CYATHOMIX"/>
        </authorList>
    </citation>
    <scope>NUCLEOTIDE SEQUENCE</scope>
    <source>
        <strain evidence="3">N/A</strain>
    </source>
</reference>
<dbReference type="Proteomes" id="UP001176961">
    <property type="component" value="Unassembled WGS sequence"/>
</dbReference>
<keyword evidence="4" id="KW-1185">Reference proteome</keyword>
<sequence>MGVKASQRGKNELCFGLTDENVEDMQITGKIPSILLIYNDTDLDSQDIGCILRAAVSNEEIHAAKISDSPCMQLLTIDAKPDELHVIVTHGSPRLPLCDAQVYGAIPNVIEVRFTKTRKAIDYVTFNLIANGGRMRFDVPLDDNTATPLNLLLAFRALIRIVMSGRPYDNGIPDFHRSSHLLANPALGRAKDKFLRKIEITLPFSANCMITYIPVFIFASAVSFLLVVPCGSSQAVQFDSVEVPDDEIRPEQLPSLYGILRRDKGKAGSSAEAKSQSGGTPEKNTEKNASSAPETSKAEGGLNVQPTMSDEVPSPTQRSSPIQNVPPTANPLIIPVNTLDKQDHKQPPKQPLKKPNK</sequence>
<feature type="compositionally biased region" description="Polar residues" evidence="1">
    <location>
        <begin position="304"/>
        <end position="327"/>
    </location>
</feature>
<comment type="caution">
    <text evidence="3">The sequence shown here is derived from an EMBL/GenBank/DDBJ whole genome shotgun (WGS) entry which is preliminary data.</text>
</comment>
<name>A0AA36H6K0_CYLNA</name>
<dbReference type="AlphaFoldDB" id="A0AA36H6K0"/>
<keyword evidence="2" id="KW-0812">Transmembrane</keyword>
<feature type="transmembrane region" description="Helical" evidence="2">
    <location>
        <begin position="204"/>
        <end position="228"/>
    </location>
</feature>
<accession>A0AA36H6K0</accession>
<feature type="region of interest" description="Disordered" evidence="1">
    <location>
        <begin position="264"/>
        <end position="357"/>
    </location>
</feature>
<keyword evidence="2" id="KW-1133">Transmembrane helix</keyword>
<dbReference type="EMBL" id="CATQJL010000316">
    <property type="protein sequence ID" value="CAJ0605065.1"/>
    <property type="molecule type" value="Genomic_DNA"/>
</dbReference>
<keyword evidence="2" id="KW-0472">Membrane</keyword>
<organism evidence="3 4">
    <name type="scientific">Cylicocyclus nassatus</name>
    <name type="common">Nematode worm</name>
    <dbReference type="NCBI Taxonomy" id="53992"/>
    <lineage>
        <taxon>Eukaryota</taxon>
        <taxon>Metazoa</taxon>
        <taxon>Ecdysozoa</taxon>
        <taxon>Nematoda</taxon>
        <taxon>Chromadorea</taxon>
        <taxon>Rhabditida</taxon>
        <taxon>Rhabditina</taxon>
        <taxon>Rhabditomorpha</taxon>
        <taxon>Strongyloidea</taxon>
        <taxon>Strongylidae</taxon>
        <taxon>Cylicocyclus</taxon>
    </lineage>
</organism>